<feature type="disulfide bond" evidence="8">
    <location>
        <begin position="167"/>
        <end position="176"/>
    </location>
</feature>
<keyword evidence="8" id="KW-1015">Disulfide bond</keyword>
<evidence type="ECO:0000256" key="9">
    <source>
        <dbReference type="SAM" id="Phobius"/>
    </source>
</evidence>
<accession>A0A0N4YPT5</accession>
<keyword evidence="2" id="KW-0813">Transport</keyword>
<proteinExistence type="predicted"/>
<keyword evidence="5 9" id="KW-1133">Transmembrane helix</keyword>
<feature type="transmembrane region" description="Helical" evidence="9">
    <location>
        <begin position="298"/>
        <end position="323"/>
    </location>
</feature>
<dbReference type="WBParaSite" id="NBR_0001925601-mRNA-1">
    <property type="protein sequence ID" value="NBR_0001925601-mRNA-1"/>
    <property type="gene ID" value="NBR_0001925601"/>
</dbReference>
<keyword evidence="3 9" id="KW-0812">Transmembrane</keyword>
<dbReference type="PROSITE" id="PS50267">
    <property type="entry name" value="NA_NEUROTRAN_SYMP_3"/>
    <property type="match status" value="1"/>
</dbReference>
<reference evidence="10 11" key="2">
    <citation type="submission" date="2018-11" db="EMBL/GenBank/DDBJ databases">
        <authorList>
            <consortium name="Pathogen Informatics"/>
        </authorList>
    </citation>
    <scope>NUCLEOTIDE SEQUENCE [LARGE SCALE GENOMIC DNA]</scope>
</reference>
<dbReference type="InterPro" id="IPR037272">
    <property type="entry name" value="SNS_sf"/>
</dbReference>
<dbReference type="STRING" id="27835.A0A0N4YPT5"/>
<dbReference type="AlphaFoldDB" id="A0A0N4YPT5"/>
<dbReference type="GO" id="GO:0089718">
    <property type="term" value="P:amino acid import across plasma membrane"/>
    <property type="evidence" value="ECO:0007669"/>
    <property type="project" value="TreeGrafter"/>
</dbReference>
<evidence type="ECO:0000256" key="6">
    <source>
        <dbReference type="ARBA" id="ARBA00023136"/>
    </source>
</evidence>
<protein>
    <submittedName>
        <fullName evidence="10 12">Uncharacterized protein</fullName>
    </submittedName>
</protein>
<organism evidence="12">
    <name type="scientific">Nippostrongylus brasiliensis</name>
    <name type="common">Rat hookworm</name>
    <dbReference type="NCBI Taxonomy" id="27835"/>
    <lineage>
        <taxon>Eukaryota</taxon>
        <taxon>Metazoa</taxon>
        <taxon>Ecdysozoa</taxon>
        <taxon>Nematoda</taxon>
        <taxon>Chromadorea</taxon>
        <taxon>Rhabditida</taxon>
        <taxon>Rhabditina</taxon>
        <taxon>Rhabditomorpha</taxon>
        <taxon>Strongyloidea</taxon>
        <taxon>Heligmosomidae</taxon>
        <taxon>Nippostrongylus</taxon>
    </lineage>
</organism>
<dbReference type="GO" id="GO:0005283">
    <property type="term" value="F:amino acid:sodium symporter activity"/>
    <property type="evidence" value="ECO:0007669"/>
    <property type="project" value="TreeGrafter"/>
</dbReference>
<evidence type="ECO:0000313" key="11">
    <source>
        <dbReference type="Proteomes" id="UP000271162"/>
    </source>
</evidence>
<comment type="subcellular location">
    <subcellularLocation>
        <location evidence="1">Membrane</location>
        <topology evidence="1">Multi-pass membrane protein</topology>
    </subcellularLocation>
</comment>
<dbReference type="Pfam" id="PF00209">
    <property type="entry name" value="SNF"/>
    <property type="match status" value="1"/>
</dbReference>
<evidence type="ECO:0000256" key="7">
    <source>
        <dbReference type="PIRSR" id="PIRSR600175-1"/>
    </source>
</evidence>
<evidence type="ECO:0000256" key="3">
    <source>
        <dbReference type="ARBA" id="ARBA00022692"/>
    </source>
</evidence>
<keyword evidence="7" id="KW-0915">Sodium</keyword>
<sequence length="459" mass="52512">MESESLSSLDSDESDEIELIKDDTFYDDEQRLVLGMLTRNMMFRPIWRNRFAAFTVISGYIIAYSTFARFAHFFDRYGLMFLLPFVVCMMVFGVPLVYLELALGQFTSSSCLLIFKRMVPLSEGLGWSMMMLSYIVLVTDHLPFYTFATVFGNTIQMNRNEMPWHSCSLPYSTEDCQPISPCLSAIIKDTADTFGQSSDYFHELGRYEYGTVVYGGECIRLQAREFDPLRGRSDVKAEYTALNERDSTYSYLYVDRTNQAGLISAPNLVFAYPTPNQYVALFCVLALLVFLSMRGRGFVVKCCFITAGLTYVLMIGFILSVLWTPSHQHHSWLNAKDSLFNPKMWSSALLLHVFTAIDKVHFSDAFVVVVYVVFGALIFAYVHLTLTSSGGLMTAHFNPELFDKLHEAKLAENIYYQMFNWWYAITNMAVYQHYEPYAQFAFSALCMLLAINCTVTLTD</sequence>
<evidence type="ECO:0000256" key="5">
    <source>
        <dbReference type="ARBA" id="ARBA00022989"/>
    </source>
</evidence>
<dbReference type="OMA" id="RNEMPWH"/>
<feature type="transmembrane region" description="Helical" evidence="9">
    <location>
        <begin position="275"/>
        <end position="291"/>
    </location>
</feature>
<evidence type="ECO:0000256" key="4">
    <source>
        <dbReference type="ARBA" id="ARBA00022847"/>
    </source>
</evidence>
<dbReference type="EMBL" id="UYSL01024020">
    <property type="protein sequence ID" value="VDL82986.1"/>
    <property type="molecule type" value="Genomic_DNA"/>
</dbReference>
<dbReference type="GO" id="GO:0046872">
    <property type="term" value="F:metal ion binding"/>
    <property type="evidence" value="ECO:0007669"/>
    <property type="project" value="UniProtKB-KW"/>
</dbReference>
<gene>
    <name evidence="10" type="ORF">NBR_LOCUS19257</name>
</gene>
<reference evidence="12" key="1">
    <citation type="submission" date="2017-02" db="UniProtKB">
        <authorList>
            <consortium name="WormBaseParasite"/>
        </authorList>
    </citation>
    <scope>IDENTIFICATION</scope>
</reference>
<evidence type="ECO:0000313" key="12">
    <source>
        <dbReference type="WBParaSite" id="NBR_0001925601-mRNA-1"/>
    </source>
</evidence>
<feature type="binding site" evidence="7">
    <location>
        <position position="59"/>
    </location>
    <ligand>
        <name>Na(+)</name>
        <dbReference type="ChEBI" id="CHEBI:29101"/>
        <label>1</label>
    </ligand>
</feature>
<keyword evidence="7" id="KW-0479">Metal-binding</keyword>
<feature type="transmembrane region" description="Helical" evidence="9">
    <location>
        <begin position="365"/>
        <end position="384"/>
    </location>
</feature>
<evidence type="ECO:0000313" key="10">
    <source>
        <dbReference type="EMBL" id="VDL82986.1"/>
    </source>
</evidence>
<dbReference type="GO" id="GO:0005886">
    <property type="term" value="C:plasma membrane"/>
    <property type="evidence" value="ECO:0007669"/>
    <property type="project" value="TreeGrafter"/>
</dbReference>
<feature type="transmembrane region" description="Helical" evidence="9">
    <location>
        <begin position="51"/>
        <end position="71"/>
    </location>
</feature>
<dbReference type="PANTHER" id="PTHR11616:SF241">
    <property type="entry name" value="SODIUM- AND CHLORIDE-DEPENDENT GLYCINE TRANSPORTER 2"/>
    <property type="match status" value="1"/>
</dbReference>
<dbReference type="SUPFAM" id="SSF161070">
    <property type="entry name" value="SNF-like"/>
    <property type="match status" value="1"/>
</dbReference>
<evidence type="ECO:0000256" key="2">
    <source>
        <dbReference type="ARBA" id="ARBA00022448"/>
    </source>
</evidence>
<evidence type="ECO:0000256" key="1">
    <source>
        <dbReference type="ARBA" id="ARBA00004141"/>
    </source>
</evidence>
<dbReference type="Proteomes" id="UP000271162">
    <property type="component" value="Unassembled WGS sequence"/>
</dbReference>
<keyword evidence="6 9" id="KW-0472">Membrane</keyword>
<evidence type="ECO:0000256" key="8">
    <source>
        <dbReference type="PIRSR" id="PIRSR600175-2"/>
    </source>
</evidence>
<dbReference type="InterPro" id="IPR000175">
    <property type="entry name" value="Na/ntran_symport"/>
</dbReference>
<keyword evidence="4" id="KW-0769">Symport</keyword>
<dbReference type="PANTHER" id="PTHR11616">
    <property type="entry name" value="SODIUM/CHLORIDE DEPENDENT TRANSPORTER"/>
    <property type="match status" value="1"/>
</dbReference>
<name>A0A0N4YPT5_NIPBR</name>
<keyword evidence="11" id="KW-1185">Reference proteome</keyword>
<feature type="transmembrane region" description="Helical" evidence="9">
    <location>
        <begin position="437"/>
        <end position="457"/>
    </location>
</feature>
<feature type="transmembrane region" description="Helical" evidence="9">
    <location>
        <begin position="77"/>
        <end position="99"/>
    </location>
</feature>